<evidence type="ECO:0000256" key="5">
    <source>
        <dbReference type="ARBA" id="ARBA00023237"/>
    </source>
</evidence>
<evidence type="ECO:0000313" key="6">
    <source>
        <dbReference type="EMBL" id="ALN56879.1"/>
    </source>
</evidence>
<dbReference type="RefSeq" id="WP_057946846.1">
    <property type="nucleotide sequence ID" value="NZ_CP110813.1"/>
</dbReference>
<keyword evidence="3" id="KW-0732">Signal</keyword>
<dbReference type="GO" id="GO:0009279">
    <property type="term" value="C:cell outer membrane"/>
    <property type="evidence" value="ECO:0007669"/>
    <property type="project" value="UniProtKB-SubCell"/>
</dbReference>
<keyword evidence="4" id="KW-0472">Membrane</keyword>
<dbReference type="PATRIC" id="fig|69.6.peg.1504"/>
<comment type="similarity">
    <text evidence="2">Belongs to the MipA/OmpV family.</text>
</comment>
<organism evidence="6 7">
    <name type="scientific">Lysobacter enzymogenes</name>
    <dbReference type="NCBI Taxonomy" id="69"/>
    <lineage>
        <taxon>Bacteria</taxon>
        <taxon>Pseudomonadati</taxon>
        <taxon>Pseudomonadota</taxon>
        <taxon>Gammaproteobacteria</taxon>
        <taxon>Lysobacterales</taxon>
        <taxon>Lysobacteraceae</taxon>
        <taxon>Lysobacter</taxon>
    </lineage>
</organism>
<sequence>MRIVRIVPLLLLSFPLALSAQVRKEGEERADMAPANWSVGIAAGSRNELYAGEGNHTRVIPFFGYEGERFYLRGITAGYYLVKSDEFAFDVFVGGRLDAMDRKDFGRRELAKRGIDRDLLSDRDDSVDAGASVSWRGSAGELQLEVKADILDVSGGYEADVSYRYPMQAGEWLLTPAVGVSWMSKDLANYYYGTLDKEVRRGVVSYRPGSVTIPSVSLTVARPFAEKWRFMANVGYQVLPDEISDSPLIAEDTDGVAQAFFGVVRSF</sequence>
<evidence type="ECO:0000256" key="3">
    <source>
        <dbReference type="ARBA" id="ARBA00022729"/>
    </source>
</evidence>
<dbReference type="InterPro" id="IPR010583">
    <property type="entry name" value="MipA"/>
</dbReference>
<name>A0A0S2DEZ4_LYSEN</name>
<evidence type="ECO:0000256" key="4">
    <source>
        <dbReference type="ARBA" id="ARBA00023136"/>
    </source>
</evidence>
<dbReference type="STRING" id="69.GLE_1522"/>
<gene>
    <name evidence="6" type="primary">mipA</name>
    <name evidence="6" type="ORF">GLE_1522</name>
</gene>
<evidence type="ECO:0000256" key="1">
    <source>
        <dbReference type="ARBA" id="ARBA00004442"/>
    </source>
</evidence>
<dbReference type="EMBL" id="CP013140">
    <property type="protein sequence ID" value="ALN56879.1"/>
    <property type="molecule type" value="Genomic_DNA"/>
</dbReference>
<accession>A0A0S2DEZ4</accession>
<proteinExistence type="inferred from homology"/>
<dbReference type="AlphaFoldDB" id="A0A0S2DEZ4"/>
<protein>
    <submittedName>
        <fullName evidence="6">MltA-interacting</fullName>
    </submittedName>
</protein>
<dbReference type="PANTHER" id="PTHR38776:SF1">
    <property type="entry name" value="MLTA-INTERACTING PROTEIN-RELATED"/>
    <property type="match status" value="1"/>
</dbReference>
<evidence type="ECO:0000313" key="7">
    <source>
        <dbReference type="Proteomes" id="UP000061569"/>
    </source>
</evidence>
<dbReference type="PANTHER" id="PTHR38776">
    <property type="entry name" value="MLTA-INTERACTING PROTEIN-RELATED"/>
    <property type="match status" value="1"/>
</dbReference>
<reference evidence="6 7" key="1">
    <citation type="submission" date="2015-11" db="EMBL/GenBank/DDBJ databases">
        <title>Genome sequences of Lysobacter enzymogenes strain C3 and Lysobacter antibioticus ATCC 29479.</title>
        <authorList>
            <person name="Kobayashi D.Y."/>
        </authorList>
    </citation>
    <scope>NUCLEOTIDE SEQUENCE [LARGE SCALE GENOMIC DNA]</scope>
    <source>
        <strain evidence="6 7">C3</strain>
    </source>
</reference>
<dbReference type="Proteomes" id="UP000061569">
    <property type="component" value="Chromosome"/>
</dbReference>
<evidence type="ECO:0000256" key="2">
    <source>
        <dbReference type="ARBA" id="ARBA00005722"/>
    </source>
</evidence>
<dbReference type="Pfam" id="PF06629">
    <property type="entry name" value="MipA"/>
    <property type="match status" value="1"/>
</dbReference>
<dbReference type="KEGG" id="lez:GLE_1522"/>
<comment type="subcellular location">
    <subcellularLocation>
        <location evidence="1">Cell outer membrane</location>
    </subcellularLocation>
</comment>
<keyword evidence="5" id="KW-0998">Cell outer membrane</keyword>